<evidence type="ECO:0000256" key="1">
    <source>
        <dbReference type="ARBA" id="ARBA00022821"/>
    </source>
</evidence>
<dbReference type="Proteomes" id="UP000806378">
    <property type="component" value="Unassembled WGS sequence"/>
</dbReference>
<dbReference type="InterPro" id="IPR032675">
    <property type="entry name" value="LRR_dom_sf"/>
</dbReference>
<dbReference type="InterPro" id="IPR058546">
    <property type="entry name" value="RPS4B/Roq1-like_LRR"/>
</dbReference>
<dbReference type="PANTHER" id="PTHR47186">
    <property type="entry name" value="LEUCINE-RICH REPEAT-CONTAINING PROTEIN 57"/>
    <property type="match status" value="1"/>
</dbReference>
<accession>A0A8T0CYR1</accession>
<evidence type="ECO:0000313" key="4">
    <source>
        <dbReference type="Proteomes" id="UP000806378"/>
    </source>
</evidence>
<keyword evidence="1" id="KW-0611">Plant defense</keyword>
<dbReference type="SUPFAM" id="SSF52047">
    <property type="entry name" value="RNI-like"/>
    <property type="match status" value="1"/>
</dbReference>
<protein>
    <recommendedName>
        <fullName evidence="2">Disease resistance protein RPS4B/Roq1-like leucine-rich repeats domain-containing protein</fullName>
    </recommendedName>
</protein>
<dbReference type="EMBL" id="MU089525">
    <property type="protein sequence ID" value="KAF7851812.1"/>
    <property type="molecule type" value="Genomic_DNA"/>
</dbReference>
<name>A0A8T0CYR1_CORYI</name>
<feature type="domain" description="Disease resistance protein RPS4B/Roq1-like leucine-rich repeats" evidence="2">
    <location>
        <begin position="72"/>
        <end position="157"/>
    </location>
</feature>
<evidence type="ECO:0000313" key="3">
    <source>
        <dbReference type="EMBL" id="KAF7851812.1"/>
    </source>
</evidence>
<reference evidence="3" key="1">
    <citation type="submission" date="2020-05" db="EMBL/GenBank/DDBJ databases">
        <title>WGS assembly of Corymbia citriodora subspecies variegata.</title>
        <authorList>
            <person name="Barry K."/>
            <person name="Hundley H."/>
            <person name="Shu S."/>
            <person name="Jenkins J."/>
            <person name="Grimwood J."/>
            <person name="Baten A."/>
        </authorList>
    </citation>
    <scope>NUCLEOTIDE SEQUENCE</scope>
    <source>
        <strain evidence="3">CV2-018</strain>
    </source>
</reference>
<evidence type="ECO:0000259" key="2">
    <source>
        <dbReference type="Pfam" id="PF23286"/>
    </source>
</evidence>
<dbReference type="AlphaFoldDB" id="A0A8T0CYR1"/>
<dbReference type="OrthoDB" id="2018313at2759"/>
<feature type="domain" description="Disease resistance protein RPS4B/Roq1-like leucine-rich repeats" evidence="2">
    <location>
        <begin position="246"/>
        <end position="378"/>
    </location>
</feature>
<organism evidence="3 4">
    <name type="scientific">Corymbia citriodora subsp. variegata</name>
    <dbReference type="NCBI Taxonomy" id="360336"/>
    <lineage>
        <taxon>Eukaryota</taxon>
        <taxon>Viridiplantae</taxon>
        <taxon>Streptophyta</taxon>
        <taxon>Embryophyta</taxon>
        <taxon>Tracheophyta</taxon>
        <taxon>Spermatophyta</taxon>
        <taxon>Magnoliopsida</taxon>
        <taxon>eudicotyledons</taxon>
        <taxon>Gunneridae</taxon>
        <taxon>Pentapetalae</taxon>
        <taxon>rosids</taxon>
        <taxon>malvids</taxon>
        <taxon>Myrtales</taxon>
        <taxon>Myrtaceae</taxon>
        <taxon>Myrtoideae</taxon>
        <taxon>Eucalypteae</taxon>
        <taxon>Corymbia</taxon>
    </lineage>
</organism>
<comment type="caution">
    <text evidence="3">The sequence shown here is derived from an EMBL/GenBank/DDBJ whole genome shotgun (WGS) entry which is preliminary data.</text>
</comment>
<dbReference type="SUPFAM" id="SSF52058">
    <property type="entry name" value="L domain-like"/>
    <property type="match status" value="1"/>
</dbReference>
<dbReference type="Gramene" id="rna-gnl|WGS:JABURB|Cocit.L2657.1">
    <property type="protein sequence ID" value="cds-KAF7851812.1"/>
    <property type="gene ID" value="gene-BT93_L2657"/>
</dbReference>
<dbReference type="Gene3D" id="3.80.10.10">
    <property type="entry name" value="Ribonuclease Inhibitor"/>
    <property type="match status" value="3"/>
</dbReference>
<keyword evidence="4" id="KW-1185">Reference proteome</keyword>
<dbReference type="Pfam" id="PF23286">
    <property type="entry name" value="LRR_13"/>
    <property type="match status" value="2"/>
</dbReference>
<dbReference type="PANTHER" id="PTHR47186:SF63">
    <property type="entry name" value="C-JID DOMAIN-CONTAINING PROTEIN"/>
    <property type="match status" value="1"/>
</dbReference>
<proteinExistence type="predicted"/>
<gene>
    <name evidence="3" type="ORF">BT93_L2657</name>
</gene>
<sequence length="462" mass="52392">MNLKFVNLSECPLIISMPDLNSTPNLEELDLHGCKNLERAHKSVANHAKLRRLNLEGCSNLHHLPDVLQSKNLQLLNLNDCSKLQRFPDIPDKIKGLQGLYLEGTSIEELPASIENLVSLENLDLRNCKKLANLPFSIYKLPNLMQLILSGCSKFIEFPKKEEDLSDSHSKMGFPKLQILDLGECPSINSMPDLDLTPNLEELDLHGCKNLERAHKSVANHAKLRRLNLEGCSNLHHLPDVLQSKNLQLLNLNDCSKLQRFPDIPDKIKGLQGLYLEGTSIEELPASIENLVSLENLDLRNCKKLANLPFSIYKLPNLMQLILSGCSKFIEFPKKEEDLSDSHSKMGFPKLQILDLGECNLLVEFLENHLCFPYLRRLCHLPVSECQRPQEIGKILRQYLELVRTKVRHSLSLSLSVTNTESCTSSTKLADPLNSLKLLFFNCQIRNTVLTIYIYDSNFVPC</sequence>